<dbReference type="InterPro" id="IPR036615">
    <property type="entry name" value="Mur_ligase_C_dom_sf"/>
</dbReference>
<dbReference type="Gene3D" id="3.40.50.720">
    <property type="entry name" value="NAD(P)-binding Rossmann-like Domain"/>
    <property type="match status" value="1"/>
</dbReference>
<keyword evidence="12 14" id="KW-0961">Cell wall biogenesis/degradation</keyword>
<dbReference type="SUPFAM" id="SSF53244">
    <property type="entry name" value="MurD-like peptide ligases, peptide-binding domain"/>
    <property type="match status" value="1"/>
</dbReference>
<accession>A0A9D2L6X1</accession>
<evidence type="ECO:0000256" key="10">
    <source>
        <dbReference type="ARBA" id="ARBA00022984"/>
    </source>
</evidence>
<dbReference type="Pfam" id="PF01225">
    <property type="entry name" value="Mur_ligase"/>
    <property type="match status" value="1"/>
</dbReference>
<dbReference type="EMBL" id="DWYS01000055">
    <property type="protein sequence ID" value="HJB07109.1"/>
    <property type="molecule type" value="Genomic_DNA"/>
</dbReference>
<comment type="pathway">
    <text evidence="2 14">Cell wall biogenesis; peptidoglycan biosynthesis.</text>
</comment>
<dbReference type="InterPro" id="IPR036565">
    <property type="entry name" value="Mur-like_cat_sf"/>
</dbReference>
<dbReference type="Proteomes" id="UP000886804">
    <property type="component" value="Unassembled WGS sequence"/>
</dbReference>
<dbReference type="HAMAP" id="MF_00046">
    <property type="entry name" value="MurC"/>
    <property type="match status" value="1"/>
</dbReference>
<keyword evidence="11 14" id="KW-0131">Cell cycle</keyword>
<evidence type="ECO:0000256" key="9">
    <source>
        <dbReference type="ARBA" id="ARBA00022960"/>
    </source>
</evidence>
<dbReference type="PANTHER" id="PTHR43445">
    <property type="entry name" value="UDP-N-ACETYLMURAMATE--L-ALANINE LIGASE-RELATED"/>
    <property type="match status" value="1"/>
</dbReference>
<dbReference type="SUPFAM" id="SSF51984">
    <property type="entry name" value="MurCD N-terminal domain"/>
    <property type="match status" value="1"/>
</dbReference>
<evidence type="ECO:0000256" key="8">
    <source>
        <dbReference type="ARBA" id="ARBA00022840"/>
    </source>
</evidence>
<reference evidence="18" key="1">
    <citation type="journal article" date="2021" name="PeerJ">
        <title>Extensive microbial diversity within the chicken gut microbiome revealed by metagenomics and culture.</title>
        <authorList>
            <person name="Gilroy R."/>
            <person name="Ravi A."/>
            <person name="Getino M."/>
            <person name="Pursley I."/>
            <person name="Horton D.L."/>
            <person name="Alikhan N.F."/>
            <person name="Baker D."/>
            <person name="Gharbi K."/>
            <person name="Hall N."/>
            <person name="Watson M."/>
            <person name="Adriaenssens E.M."/>
            <person name="Foster-Nyarko E."/>
            <person name="Jarju S."/>
            <person name="Secka A."/>
            <person name="Antonio M."/>
            <person name="Oren A."/>
            <person name="Chaudhuri R.R."/>
            <person name="La Ragione R."/>
            <person name="Hildebrand F."/>
            <person name="Pallen M.J."/>
        </authorList>
    </citation>
    <scope>NUCLEOTIDE SEQUENCE</scope>
    <source>
        <strain evidence="18">CHK188-4685</strain>
    </source>
</reference>
<dbReference type="InterPro" id="IPR013221">
    <property type="entry name" value="Mur_ligase_cen"/>
</dbReference>
<comment type="similarity">
    <text evidence="14">Belongs to the MurCDEF family.</text>
</comment>
<evidence type="ECO:0000256" key="7">
    <source>
        <dbReference type="ARBA" id="ARBA00022741"/>
    </source>
</evidence>
<dbReference type="GO" id="GO:0071555">
    <property type="term" value="P:cell wall organization"/>
    <property type="evidence" value="ECO:0007669"/>
    <property type="project" value="UniProtKB-KW"/>
</dbReference>
<feature type="domain" description="Mur ligase central" evidence="17">
    <location>
        <begin position="118"/>
        <end position="298"/>
    </location>
</feature>
<keyword evidence="5 14" id="KW-0436">Ligase</keyword>
<evidence type="ECO:0000256" key="12">
    <source>
        <dbReference type="ARBA" id="ARBA00023316"/>
    </source>
</evidence>
<evidence type="ECO:0000256" key="3">
    <source>
        <dbReference type="ARBA" id="ARBA00012211"/>
    </source>
</evidence>
<keyword evidence="7 14" id="KW-0547">Nucleotide-binding</keyword>
<dbReference type="GO" id="GO:0005737">
    <property type="term" value="C:cytoplasm"/>
    <property type="evidence" value="ECO:0007669"/>
    <property type="project" value="UniProtKB-SubCell"/>
</dbReference>
<evidence type="ECO:0000256" key="2">
    <source>
        <dbReference type="ARBA" id="ARBA00004752"/>
    </source>
</evidence>
<name>A0A9D2L6X1_9FIRM</name>
<gene>
    <name evidence="14" type="primary">murC</name>
    <name evidence="18" type="ORF">H9716_04515</name>
</gene>
<evidence type="ECO:0000259" key="15">
    <source>
        <dbReference type="Pfam" id="PF01225"/>
    </source>
</evidence>
<feature type="domain" description="Mur ligase N-terminal catalytic" evidence="15">
    <location>
        <begin position="11"/>
        <end position="112"/>
    </location>
</feature>
<dbReference type="GO" id="GO:0008360">
    <property type="term" value="P:regulation of cell shape"/>
    <property type="evidence" value="ECO:0007669"/>
    <property type="project" value="UniProtKB-KW"/>
</dbReference>
<dbReference type="GO" id="GO:0008763">
    <property type="term" value="F:UDP-N-acetylmuramate-L-alanine ligase activity"/>
    <property type="evidence" value="ECO:0007669"/>
    <property type="project" value="UniProtKB-UniRule"/>
</dbReference>
<dbReference type="EC" id="6.3.2.8" evidence="3 14"/>
<dbReference type="AlphaFoldDB" id="A0A9D2L6X1"/>
<evidence type="ECO:0000256" key="11">
    <source>
        <dbReference type="ARBA" id="ARBA00023306"/>
    </source>
</evidence>
<dbReference type="InterPro" id="IPR005758">
    <property type="entry name" value="UDP-N-AcMur_Ala_ligase_MurC"/>
</dbReference>
<evidence type="ECO:0000256" key="13">
    <source>
        <dbReference type="ARBA" id="ARBA00047833"/>
    </source>
</evidence>
<dbReference type="GO" id="GO:0009252">
    <property type="term" value="P:peptidoglycan biosynthetic process"/>
    <property type="evidence" value="ECO:0007669"/>
    <property type="project" value="UniProtKB-UniRule"/>
</dbReference>
<evidence type="ECO:0000256" key="6">
    <source>
        <dbReference type="ARBA" id="ARBA00022618"/>
    </source>
</evidence>
<dbReference type="Gene3D" id="3.40.1190.10">
    <property type="entry name" value="Mur-like, catalytic domain"/>
    <property type="match status" value="1"/>
</dbReference>
<keyword evidence="4 14" id="KW-0963">Cytoplasm</keyword>
<keyword evidence="9 14" id="KW-0133">Cell shape</keyword>
<comment type="caution">
    <text evidence="18">The sequence shown here is derived from an EMBL/GenBank/DDBJ whole genome shotgun (WGS) entry which is preliminary data.</text>
</comment>
<keyword evidence="6 14" id="KW-0132">Cell division</keyword>
<dbReference type="InterPro" id="IPR050061">
    <property type="entry name" value="MurCDEF_pg_biosynth"/>
</dbReference>
<evidence type="ECO:0000313" key="18">
    <source>
        <dbReference type="EMBL" id="HJB07109.1"/>
    </source>
</evidence>
<dbReference type="Pfam" id="PF08245">
    <property type="entry name" value="Mur_ligase_M"/>
    <property type="match status" value="1"/>
</dbReference>
<keyword evidence="8 14" id="KW-0067">ATP-binding</keyword>
<feature type="binding site" evidence="14">
    <location>
        <begin position="120"/>
        <end position="126"/>
    </location>
    <ligand>
        <name>ATP</name>
        <dbReference type="ChEBI" id="CHEBI:30616"/>
    </ligand>
</feature>
<dbReference type="InterPro" id="IPR004101">
    <property type="entry name" value="Mur_ligase_C"/>
</dbReference>
<feature type="domain" description="Mur ligase C-terminal" evidence="16">
    <location>
        <begin position="320"/>
        <end position="449"/>
    </location>
</feature>
<dbReference type="SUPFAM" id="SSF53623">
    <property type="entry name" value="MurD-like peptide ligases, catalytic domain"/>
    <property type="match status" value="1"/>
</dbReference>
<evidence type="ECO:0000256" key="1">
    <source>
        <dbReference type="ARBA" id="ARBA00004496"/>
    </source>
</evidence>
<comment type="catalytic activity">
    <reaction evidence="13 14">
        <text>UDP-N-acetyl-alpha-D-muramate + L-alanine + ATP = UDP-N-acetyl-alpha-D-muramoyl-L-alanine + ADP + phosphate + H(+)</text>
        <dbReference type="Rhea" id="RHEA:23372"/>
        <dbReference type="ChEBI" id="CHEBI:15378"/>
        <dbReference type="ChEBI" id="CHEBI:30616"/>
        <dbReference type="ChEBI" id="CHEBI:43474"/>
        <dbReference type="ChEBI" id="CHEBI:57972"/>
        <dbReference type="ChEBI" id="CHEBI:70757"/>
        <dbReference type="ChEBI" id="CHEBI:83898"/>
        <dbReference type="ChEBI" id="CHEBI:456216"/>
        <dbReference type="EC" id="6.3.2.8"/>
    </reaction>
</comment>
<evidence type="ECO:0000313" key="19">
    <source>
        <dbReference type="Proteomes" id="UP000886804"/>
    </source>
</evidence>
<evidence type="ECO:0000259" key="17">
    <source>
        <dbReference type="Pfam" id="PF08245"/>
    </source>
</evidence>
<dbReference type="GO" id="GO:0005524">
    <property type="term" value="F:ATP binding"/>
    <property type="evidence" value="ECO:0007669"/>
    <property type="project" value="UniProtKB-UniRule"/>
</dbReference>
<reference evidence="18" key="2">
    <citation type="submission" date="2021-04" db="EMBL/GenBank/DDBJ databases">
        <authorList>
            <person name="Gilroy R."/>
        </authorList>
    </citation>
    <scope>NUCLEOTIDE SEQUENCE</scope>
    <source>
        <strain evidence="18">CHK188-4685</strain>
    </source>
</reference>
<dbReference type="GO" id="GO:0051301">
    <property type="term" value="P:cell division"/>
    <property type="evidence" value="ECO:0007669"/>
    <property type="project" value="UniProtKB-KW"/>
</dbReference>
<organism evidence="18 19">
    <name type="scientific">Candidatus Enterocloster faecavium</name>
    <dbReference type="NCBI Taxonomy" id="2838560"/>
    <lineage>
        <taxon>Bacteria</taxon>
        <taxon>Bacillati</taxon>
        <taxon>Bacillota</taxon>
        <taxon>Clostridia</taxon>
        <taxon>Lachnospirales</taxon>
        <taxon>Lachnospiraceae</taxon>
        <taxon>Enterocloster</taxon>
    </lineage>
</organism>
<dbReference type="Gene3D" id="3.90.190.20">
    <property type="entry name" value="Mur ligase, C-terminal domain"/>
    <property type="match status" value="1"/>
</dbReference>
<dbReference type="NCBIfam" id="TIGR01082">
    <property type="entry name" value="murC"/>
    <property type="match status" value="1"/>
</dbReference>
<keyword evidence="10 14" id="KW-0573">Peptidoglycan synthesis</keyword>
<comment type="function">
    <text evidence="14">Cell wall formation.</text>
</comment>
<evidence type="ECO:0000256" key="14">
    <source>
        <dbReference type="HAMAP-Rule" id="MF_00046"/>
    </source>
</evidence>
<evidence type="ECO:0000256" key="4">
    <source>
        <dbReference type="ARBA" id="ARBA00022490"/>
    </source>
</evidence>
<dbReference type="InterPro" id="IPR000713">
    <property type="entry name" value="Mur_ligase_N"/>
</dbReference>
<evidence type="ECO:0000259" key="16">
    <source>
        <dbReference type="Pfam" id="PF02875"/>
    </source>
</evidence>
<dbReference type="Pfam" id="PF02875">
    <property type="entry name" value="Mur_ligase_C"/>
    <property type="match status" value="1"/>
</dbReference>
<protein>
    <recommendedName>
        <fullName evidence="3 14">UDP-N-acetylmuramate--L-alanine ligase</fullName>
        <ecNumber evidence="3 14">6.3.2.8</ecNumber>
    </recommendedName>
    <alternativeName>
        <fullName evidence="14">UDP-N-acetylmuramoyl-L-alanine synthetase</fullName>
    </alternativeName>
</protein>
<comment type="subcellular location">
    <subcellularLocation>
        <location evidence="1 14">Cytoplasm</location>
    </subcellularLocation>
</comment>
<sequence>MYQIDFNKGAHVHFIGIGGISMSGLAEILLKEGFQISGSDAHPSQLTSHLEQLGARIYCGQSASNIEQEPGIDVAVYTAAIHEDNPELAAVQKRGIPTLTRAQLLGEIMRNYGQAVAVAGTHGKTTTTSMITDMLLAAGLNPTISVGGILKDIGGNIRVGGSELFVTEACEYTNSFLSFYPTAEVILNIEEDHLDFFKDIQEIRHSFGEFVKRLPDGGLLVINSGIDRLEEIVGEKNCRVVTFGKGEDSDYTAKNIAYDEFARPSYDLLIRGEDAGRVTLGVTGEHNVYNSLAALAAVLELGVNLDAAIAGLKVFGGTDRRFEKKGVIGGVTIIDDYAHHPQEIHATLEAARHYPHRKLWCVFQPHTYTRTKAFMDQFAQELARADEVIVADIYAARETDNLGISSANLVEKIRAMGTKAHYIPSFDEIETFILQNCMQGDVLITMGAGDIVKVGEKLLGM</sequence>
<dbReference type="PANTHER" id="PTHR43445:SF3">
    <property type="entry name" value="UDP-N-ACETYLMURAMATE--L-ALANINE LIGASE"/>
    <property type="match status" value="1"/>
</dbReference>
<evidence type="ECO:0000256" key="5">
    <source>
        <dbReference type="ARBA" id="ARBA00022598"/>
    </source>
</evidence>
<proteinExistence type="inferred from homology"/>